<proteinExistence type="predicted"/>
<name>A0ABV0GSJ5_PAENI</name>
<organism evidence="1 2">
    <name type="scientific">Paenarthrobacter nicotinovorans</name>
    <name type="common">Arthrobacter nicotinovorans</name>
    <dbReference type="NCBI Taxonomy" id="29320"/>
    <lineage>
        <taxon>Bacteria</taxon>
        <taxon>Bacillati</taxon>
        <taxon>Actinomycetota</taxon>
        <taxon>Actinomycetes</taxon>
        <taxon>Micrococcales</taxon>
        <taxon>Micrococcaceae</taxon>
        <taxon>Paenarthrobacter</taxon>
    </lineage>
</organism>
<protein>
    <submittedName>
        <fullName evidence="1">Uncharacterized protein</fullName>
    </submittedName>
</protein>
<sequence>MQQVVAQLPWGHVTSPMAVAAYTYDKLPASEQQALPNESHLVAALEWADPDEEQPSASQETLVN</sequence>
<gene>
    <name evidence="1" type="ORF">V3C41_10795</name>
</gene>
<accession>A0ABV0GSJ5</accession>
<reference evidence="1 2" key="1">
    <citation type="journal article" date="2024" name="Appl. Microbiol. Biotechnol.">
        <title>Biosynthetic gene clusters with biotechnological applications in novel Antarctic isolates from Actinomycetota.</title>
        <authorList>
            <person name="Bruna P."/>
            <person name="Nunez-Montero K."/>
            <person name="Contreras M.J."/>
            <person name="Leal K."/>
            <person name="Garcia M."/>
            <person name="Abanto M."/>
            <person name="Barrientos L."/>
        </authorList>
    </citation>
    <scope>NUCLEOTIDE SEQUENCE [LARGE SCALE GENOMIC DNA]</scope>
    <source>
        <strain evidence="1 2">Se16.17</strain>
    </source>
</reference>
<dbReference type="EMBL" id="JBBMFV010000004">
    <property type="protein sequence ID" value="MEO3941553.1"/>
    <property type="molecule type" value="Genomic_DNA"/>
</dbReference>
<evidence type="ECO:0000313" key="1">
    <source>
        <dbReference type="EMBL" id="MEO3941553.1"/>
    </source>
</evidence>
<comment type="caution">
    <text evidence="1">The sequence shown here is derived from an EMBL/GenBank/DDBJ whole genome shotgun (WGS) entry which is preliminary data.</text>
</comment>
<evidence type="ECO:0000313" key="2">
    <source>
        <dbReference type="Proteomes" id="UP001448614"/>
    </source>
</evidence>
<dbReference type="Proteomes" id="UP001448614">
    <property type="component" value="Unassembled WGS sequence"/>
</dbReference>
<keyword evidence="2" id="KW-1185">Reference proteome</keyword>